<evidence type="ECO:0000313" key="2">
    <source>
        <dbReference type="Proteomes" id="UP001595752"/>
    </source>
</evidence>
<reference evidence="2" key="1">
    <citation type="journal article" date="2019" name="Int. J. Syst. Evol. Microbiol.">
        <title>The Global Catalogue of Microorganisms (GCM) 10K type strain sequencing project: providing services to taxonomists for standard genome sequencing and annotation.</title>
        <authorList>
            <consortium name="The Broad Institute Genomics Platform"/>
            <consortium name="The Broad Institute Genome Sequencing Center for Infectious Disease"/>
            <person name="Wu L."/>
            <person name="Ma J."/>
        </authorList>
    </citation>
    <scope>NUCLEOTIDE SEQUENCE [LARGE SCALE GENOMIC DNA]</scope>
    <source>
        <strain evidence="2">CCUG 61889</strain>
    </source>
</reference>
<protein>
    <submittedName>
        <fullName evidence="1">Uncharacterized protein</fullName>
    </submittedName>
</protein>
<organism evidence="1 2">
    <name type="scientific">Bacillus songklensis</name>
    <dbReference type="NCBI Taxonomy" id="1069116"/>
    <lineage>
        <taxon>Bacteria</taxon>
        <taxon>Bacillati</taxon>
        <taxon>Bacillota</taxon>
        <taxon>Bacilli</taxon>
        <taxon>Bacillales</taxon>
        <taxon>Bacillaceae</taxon>
        <taxon>Bacillus</taxon>
    </lineage>
</organism>
<name>A0ABV8B2D1_9BACI</name>
<sequence>MPRFGNEFEKFIETHIMGKHRELMKQEEQNFRRISKELERLEDQEKMIPNVDDFDLPDPFD</sequence>
<comment type="caution">
    <text evidence="1">The sequence shown here is derived from an EMBL/GenBank/DDBJ whole genome shotgun (WGS) entry which is preliminary data.</text>
</comment>
<evidence type="ECO:0000313" key="1">
    <source>
        <dbReference type="EMBL" id="MFC3884443.1"/>
    </source>
</evidence>
<gene>
    <name evidence="1" type="ORF">ACFOU2_13385</name>
</gene>
<proteinExistence type="predicted"/>
<keyword evidence="2" id="KW-1185">Reference proteome</keyword>
<dbReference type="RefSeq" id="WP_377915887.1">
    <property type="nucleotide sequence ID" value="NZ_JBHRZT010000052.1"/>
</dbReference>
<accession>A0ABV8B2D1</accession>
<dbReference type="EMBL" id="JBHRZT010000052">
    <property type="protein sequence ID" value="MFC3884443.1"/>
    <property type="molecule type" value="Genomic_DNA"/>
</dbReference>
<dbReference type="Proteomes" id="UP001595752">
    <property type="component" value="Unassembled WGS sequence"/>
</dbReference>